<dbReference type="STRING" id="115783.SAMN02745119_00913"/>
<reference evidence="3" key="1">
    <citation type="submission" date="2017-02" db="EMBL/GenBank/DDBJ databases">
        <authorList>
            <person name="Varghese N."/>
            <person name="Submissions S."/>
        </authorList>
    </citation>
    <scope>NUCLEOTIDE SEQUENCE [LARGE SCALE GENOMIC DNA]</scope>
    <source>
        <strain evidence="3">ATCC BAA-34</strain>
    </source>
</reference>
<accession>A0A1T4LJ76</accession>
<dbReference type="AlphaFoldDB" id="A0A1T4LJ76"/>
<organism evidence="2 3">
    <name type="scientific">Trichlorobacter thiogenes</name>
    <dbReference type="NCBI Taxonomy" id="115783"/>
    <lineage>
        <taxon>Bacteria</taxon>
        <taxon>Pseudomonadati</taxon>
        <taxon>Thermodesulfobacteriota</taxon>
        <taxon>Desulfuromonadia</taxon>
        <taxon>Geobacterales</taxon>
        <taxon>Geobacteraceae</taxon>
        <taxon>Trichlorobacter</taxon>
    </lineage>
</organism>
<proteinExistence type="predicted"/>
<gene>
    <name evidence="2" type="ORF">SAMN02745119_00913</name>
</gene>
<dbReference type="EMBL" id="FUWR01000003">
    <property type="protein sequence ID" value="SJZ54484.1"/>
    <property type="molecule type" value="Genomic_DNA"/>
</dbReference>
<evidence type="ECO:0000256" key="1">
    <source>
        <dbReference type="SAM" id="SignalP"/>
    </source>
</evidence>
<evidence type="ECO:0000313" key="3">
    <source>
        <dbReference type="Proteomes" id="UP000190102"/>
    </source>
</evidence>
<dbReference type="InterPro" id="IPR036280">
    <property type="entry name" value="Multihaem_cyt_sf"/>
</dbReference>
<feature type="signal peptide" evidence="1">
    <location>
        <begin position="1"/>
        <end position="24"/>
    </location>
</feature>
<feature type="chain" id="PRO_5012865898" evidence="1">
    <location>
        <begin position="25"/>
        <end position="101"/>
    </location>
</feature>
<dbReference type="SUPFAM" id="SSF48695">
    <property type="entry name" value="Multiheme cytochromes"/>
    <property type="match status" value="1"/>
</dbReference>
<dbReference type="Proteomes" id="UP000190102">
    <property type="component" value="Unassembled WGS sequence"/>
</dbReference>
<dbReference type="OrthoDB" id="269685at2"/>
<sequence>MKRFAQLVSLIFCLLLLVLTPVYADDQPEPNLAADAVKAEKHPPVIPHGVQDDADGATCNGCHTGSLKMAPHPDRLNCTQCHVPGEVKKAVKKGSKKGNKK</sequence>
<keyword evidence="1" id="KW-0732">Signal</keyword>
<keyword evidence="3" id="KW-1185">Reference proteome</keyword>
<protein>
    <submittedName>
        <fullName evidence="2">Cytochrome c-type protein NapB</fullName>
    </submittedName>
</protein>
<name>A0A1T4LJ76_9BACT</name>
<evidence type="ECO:0000313" key="2">
    <source>
        <dbReference type="EMBL" id="SJZ54484.1"/>
    </source>
</evidence>
<dbReference type="RefSeq" id="WP_078789197.1">
    <property type="nucleotide sequence ID" value="NZ_FUWR01000003.1"/>
</dbReference>